<dbReference type="Pfam" id="PF03561">
    <property type="entry name" value="Allantoicase"/>
    <property type="match status" value="2"/>
</dbReference>
<reference evidence="6 7" key="1">
    <citation type="submission" date="2016-12" db="EMBL/GenBank/DDBJ databases">
        <title>Diversity of luminous bacteria.</title>
        <authorList>
            <person name="Yoshizawa S."/>
            <person name="Kogure K."/>
        </authorList>
    </citation>
    <scope>NUCLEOTIDE SEQUENCE [LARGE SCALE GENOMIC DNA]</scope>
    <source>
        <strain evidence="6 7">SA4-48</strain>
    </source>
</reference>
<dbReference type="GO" id="GO:0004037">
    <property type="term" value="F:allantoicase activity"/>
    <property type="evidence" value="ECO:0007669"/>
    <property type="project" value="UniProtKB-UniRule"/>
</dbReference>
<evidence type="ECO:0000313" key="6">
    <source>
        <dbReference type="EMBL" id="PQJ52519.1"/>
    </source>
</evidence>
<dbReference type="AlphaFoldDB" id="A0A2S7US00"/>
<name>A0A2S7US00_9GAMM</name>
<dbReference type="PIRSF" id="PIRSF016516">
    <property type="entry name" value="Allantoicase"/>
    <property type="match status" value="1"/>
</dbReference>
<dbReference type="PANTHER" id="PTHR12045:SF3">
    <property type="entry name" value="INACTIVE ALLANTOICASE-RELATED"/>
    <property type="match status" value="1"/>
</dbReference>
<evidence type="ECO:0000259" key="5">
    <source>
        <dbReference type="Pfam" id="PF03561"/>
    </source>
</evidence>
<dbReference type="RefSeq" id="WP_229793359.1">
    <property type="nucleotide sequence ID" value="NZ_BMYG01000004.1"/>
</dbReference>
<evidence type="ECO:0000256" key="2">
    <source>
        <dbReference type="ARBA" id="ARBA00022631"/>
    </source>
</evidence>
<accession>A0A2S7US00</accession>
<evidence type="ECO:0000256" key="1">
    <source>
        <dbReference type="ARBA" id="ARBA00009242"/>
    </source>
</evidence>
<evidence type="ECO:0000313" key="7">
    <source>
        <dbReference type="Proteomes" id="UP000239007"/>
    </source>
</evidence>
<dbReference type="Proteomes" id="UP000239007">
    <property type="component" value="Unassembled WGS sequence"/>
</dbReference>
<evidence type="ECO:0000256" key="3">
    <source>
        <dbReference type="ARBA" id="ARBA00022801"/>
    </source>
</evidence>
<proteinExistence type="inferred from homology"/>
<comment type="pathway">
    <text evidence="4">Nitrogen metabolism; (S)-allantoin degradation; (S)-ureidoglycolate from allantoate (aminidohydrolase route): step 1/1.</text>
</comment>
<dbReference type="InterPro" id="IPR005164">
    <property type="entry name" value="Allantoicase"/>
</dbReference>
<dbReference type="HAMAP" id="MF_00813">
    <property type="entry name" value="Allantoicase"/>
    <property type="match status" value="1"/>
</dbReference>
<protein>
    <recommendedName>
        <fullName evidence="4">Probable allantoicase</fullName>
        <ecNumber evidence="4">3.5.3.4</ecNumber>
    </recommendedName>
    <alternativeName>
        <fullName evidence="4">Allantoate amidinohydrolase</fullName>
    </alternativeName>
</protein>
<evidence type="ECO:0000256" key="4">
    <source>
        <dbReference type="HAMAP-Rule" id="MF_00813"/>
    </source>
</evidence>
<keyword evidence="7" id="KW-1185">Reference proteome</keyword>
<dbReference type="EC" id="3.5.3.4" evidence="4"/>
<feature type="domain" description="Allantoicase" evidence="5">
    <location>
        <begin position="207"/>
        <end position="349"/>
    </location>
</feature>
<dbReference type="GO" id="GO:0000256">
    <property type="term" value="P:allantoin catabolic process"/>
    <property type="evidence" value="ECO:0007669"/>
    <property type="project" value="UniProtKB-UniRule"/>
</dbReference>
<dbReference type="GO" id="GO:0006144">
    <property type="term" value="P:purine nucleobase metabolic process"/>
    <property type="evidence" value="ECO:0007669"/>
    <property type="project" value="UniProtKB-KW"/>
</dbReference>
<gene>
    <name evidence="4" type="primary">alc</name>
    <name evidence="6" type="ORF">BTO11_01880</name>
</gene>
<comment type="similarity">
    <text evidence="1 4">Belongs to the allantoicase family.</text>
</comment>
<comment type="caution">
    <text evidence="6">The sequence shown here is derived from an EMBL/GenBank/DDBJ whole genome shotgun (WGS) entry which is preliminary data.</text>
</comment>
<dbReference type="NCBIfam" id="TIGR02961">
    <property type="entry name" value="allantoicase"/>
    <property type="match status" value="1"/>
</dbReference>
<comment type="catalytic activity">
    <reaction evidence="4">
        <text>allantoate + H2O = (S)-ureidoglycolate + urea</text>
        <dbReference type="Rhea" id="RHEA:11016"/>
        <dbReference type="ChEBI" id="CHEBI:15377"/>
        <dbReference type="ChEBI" id="CHEBI:16199"/>
        <dbReference type="ChEBI" id="CHEBI:17536"/>
        <dbReference type="ChEBI" id="CHEBI:57296"/>
        <dbReference type="EC" id="3.5.3.4"/>
    </reaction>
</comment>
<dbReference type="InterPro" id="IPR015908">
    <property type="entry name" value="Allantoicase_dom"/>
</dbReference>
<keyword evidence="3 4" id="KW-0378">Hydrolase</keyword>
<dbReference type="EMBL" id="MSCH01000003">
    <property type="protein sequence ID" value="PQJ52519.1"/>
    <property type="molecule type" value="Genomic_DNA"/>
</dbReference>
<keyword evidence="2 4" id="KW-0659">Purine metabolism</keyword>
<feature type="domain" description="Allantoicase" evidence="5">
    <location>
        <begin position="37"/>
        <end position="186"/>
    </location>
</feature>
<dbReference type="UniPathway" id="UPA00395">
    <property type="reaction ID" value="UER00654"/>
</dbReference>
<dbReference type="Gene3D" id="2.60.120.260">
    <property type="entry name" value="Galactose-binding domain-like"/>
    <property type="match status" value="2"/>
</dbReference>
<sequence length="352" mass="39908">MMSDINTQEQNKLSGEPLELERKFKTHCVDLASARVGGETLSCSDDFFAGMENLLKEGRGIFIDGKFTDRGKWMDGWESRRSYGRDNGREFDWCIVRLGIKGVIRGFDIDTNYFRGNAPQTVSVEACVSDVQPNKSTVWHTILKEVSVDAHSQNMFEITEDTSWTHVRLNMFPDGGIARFRVYGEADVNWNDFVDGELIDLAYIKNGAKALLVSDMFFSDKNNLIMPGRGKDMGDGWETKRRRDPGPDWSIVKLASKGSIEKVIVDTCHFKGNFPDTFKLEAMVSDSDDFTNGAQEDKWQPVIIQTKLYAHREHLFLSEIIPDNTQAFTHVRLSIYPDGGISRLRVFGKTGF</sequence>
<dbReference type="PANTHER" id="PTHR12045">
    <property type="entry name" value="ALLANTOICASE"/>
    <property type="match status" value="1"/>
</dbReference>
<organism evidence="6 7">
    <name type="scientific">Psychrosphaera saromensis</name>
    <dbReference type="NCBI Taxonomy" id="716813"/>
    <lineage>
        <taxon>Bacteria</taxon>
        <taxon>Pseudomonadati</taxon>
        <taxon>Pseudomonadota</taxon>
        <taxon>Gammaproteobacteria</taxon>
        <taxon>Alteromonadales</taxon>
        <taxon>Pseudoalteromonadaceae</taxon>
        <taxon>Psychrosphaera</taxon>
    </lineage>
</organism>
<dbReference type="FunFam" id="2.60.120.260:FF:000059">
    <property type="entry name" value="Probable allantoicase"/>
    <property type="match status" value="1"/>
</dbReference>
<dbReference type="SUPFAM" id="SSF49785">
    <property type="entry name" value="Galactose-binding domain-like"/>
    <property type="match status" value="2"/>
</dbReference>
<dbReference type="InterPro" id="IPR008979">
    <property type="entry name" value="Galactose-bd-like_sf"/>
</dbReference>